<gene>
    <name evidence="1" type="ORF">AVDCRST_MAG78-6</name>
</gene>
<feature type="non-terminal residue" evidence="1">
    <location>
        <position position="1"/>
    </location>
</feature>
<proteinExistence type="predicted"/>
<evidence type="ECO:0000313" key="1">
    <source>
        <dbReference type="EMBL" id="CAA9405481.1"/>
    </source>
</evidence>
<accession>A0A6J4P8A5</accession>
<reference evidence="1" key="1">
    <citation type="submission" date="2020-02" db="EMBL/GenBank/DDBJ databases">
        <authorList>
            <person name="Meier V. D."/>
        </authorList>
    </citation>
    <scope>NUCLEOTIDE SEQUENCE</scope>
    <source>
        <strain evidence="1">AVDCRST_MAG78</strain>
    </source>
</reference>
<dbReference type="AlphaFoldDB" id="A0A6J4P8A5"/>
<dbReference type="EMBL" id="CADCVB010000003">
    <property type="protein sequence ID" value="CAA9405481.1"/>
    <property type="molecule type" value="Genomic_DNA"/>
</dbReference>
<protein>
    <submittedName>
        <fullName evidence="1">Uncharacterized protein</fullName>
    </submittedName>
</protein>
<organism evidence="1">
    <name type="scientific">uncultured Rubrobacteraceae bacterium</name>
    <dbReference type="NCBI Taxonomy" id="349277"/>
    <lineage>
        <taxon>Bacteria</taxon>
        <taxon>Bacillati</taxon>
        <taxon>Actinomycetota</taxon>
        <taxon>Rubrobacteria</taxon>
        <taxon>Rubrobacterales</taxon>
        <taxon>Rubrobacteraceae</taxon>
        <taxon>environmental samples</taxon>
    </lineage>
</organism>
<sequence length="31" mass="3553">LGLAQPILAPDHRHLHQTSARRGLTRFETFL</sequence>
<feature type="non-terminal residue" evidence="1">
    <location>
        <position position="31"/>
    </location>
</feature>
<name>A0A6J4P8A5_9ACTN</name>